<feature type="transmembrane region" description="Helical" evidence="1">
    <location>
        <begin position="20"/>
        <end position="44"/>
    </location>
</feature>
<dbReference type="EMBL" id="JBHTAR010000011">
    <property type="protein sequence ID" value="MFC7200984.1"/>
    <property type="molecule type" value="Genomic_DNA"/>
</dbReference>
<organism evidence="2 3">
    <name type="scientific">Halospeciosus flavus</name>
    <dbReference type="NCBI Taxonomy" id="3032283"/>
    <lineage>
        <taxon>Archaea</taxon>
        <taxon>Methanobacteriati</taxon>
        <taxon>Methanobacteriota</taxon>
        <taxon>Stenosarchaea group</taxon>
        <taxon>Halobacteria</taxon>
        <taxon>Halobacteriales</taxon>
        <taxon>Halobacteriaceae</taxon>
        <taxon>Halospeciosus</taxon>
    </lineage>
</organism>
<gene>
    <name evidence="2" type="ORF">ACFQJ9_16495</name>
</gene>
<keyword evidence="1" id="KW-1133">Transmembrane helix</keyword>
<accession>A0ABD5Z782</accession>
<keyword evidence="1" id="KW-0812">Transmembrane</keyword>
<proteinExistence type="predicted"/>
<evidence type="ECO:0000313" key="3">
    <source>
        <dbReference type="Proteomes" id="UP001596447"/>
    </source>
</evidence>
<evidence type="ECO:0000256" key="1">
    <source>
        <dbReference type="SAM" id="Phobius"/>
    </source>
</evidence>
<dbReference type="RefSeq" id="WP_279527743.1">
    <property type="nucleotide sequence ID" value="NZ_CP122312.1"/>
</dbReference>
<reference evidence="2 3" key="1">
    <citation type="journal article" date="2019" name="Int. J. Syst. Evol. Microbiol.">
        <title>The Global Catalogue of Microorganisms (GCM) 10K type strain sequencing project: providing services to taxonomists for standard genome sequencing and annotation.</title>
        <authorList>
            <consortium name="The Broad Institute Genomics Platform"/>
            <consortium name="The Broad Institute Genome Sequencing Center for Infectious Disease"/>
            <person name="Wu L."/>
            <person name="Ma J."/>
        </authorList>
    </citation>
    <scope>NUCLEOTIDE SEQUENCE [LARGE SCALE GENOMIC DNA]</scope>
    <source>
        <strain evidence="2 3">XZGYJ-43</strain>
    </source>
</reference>
<keyword evidence="3" id="KW-1185">Reference proteome</keyword>
<comment type="caution">
    <text evidence="2">The sequence shown here is derived from an EMBL/GenBank/DDBJ whole genome shotgun (WGS) entry which is preliminary data.</text>
</comment>
<dbReference type="AlphaFoldDB" id="A0ABD5Z782"/>
<feature type="transmembrane region" description="Helical" evidence="1">
    <location>
        <begin position="99"/>
        <end position="120"/>
    </location>
</feature>
<dbReference type="Proteomes" id="UP001596447">
    <property type="component" value="Unassembled WGS sequence"/>
</dbReference>
<name>A0ABD5Z782_9EURY</name>
<protein>
    <submittedName>
        <fullName evidence="2">Uncharacterized protein</fullName>
    </submittedName>
</protein>
<sequence>MSEADEGATGGGPPTESRWWYWLVAAPVLTLVELVLGAALLATVSVSGGGFDPAHLVVVAPYTLVALAVRLLFPVAIFFDARAVRTANLDWRPSSERYALAGVVAVPIPLADCLVAGYYLRLRARHVGVP</sequence>
<evidence type="ECO:0000313" key="2">
    <source>
        <dbReference type="EMBL" id="MFC7200984.1"/>
    </source>
</evidence>
<feature type="transmembrane region" description="Helical" evidence="1">
    <location>
        <begin position="56"/>
        <end position="79"/>
    </location>
</feature>
<keyword evidence="1" id="KW-0472">Membrane</keyword>